<organism evidence="3 4">
    <name type="scientific">Nocardia sputorum</name>
    <dbReference type="NCBI Taxonomy" id="2984338"/>
    <lineage>
        <taxon>Bacteria</taxon>
        <taxon>Bacillati</taxon>
        <taxon>Actinomycetota</taxon>
        <taxon>Actinomycetes</taxon>
        <taxon>Mycobacteriales</taxon>
        <taxon>Nocardiaceae</taxon>
        <taxon>Nocardia</taxon>
    </lineage>
</organism>
<feature type="region of interest" description="Disordered" evidence="1">
    <location>
        <begin position="1"/>
        <end position="30"/>
    </location>
</feature>
<protein>
    <submittedName>
        <fullName evidence="3">Uncharacterized protein</fullName>
    </submittedName>
</protein>
<gene>
    <name evidence="3" type="ORF">IFM12276_22540</name>
</gene>
<keyword evidence="2" id="KW-0812">Transmembrane</keyword>
<dbReference type="Proteomes" id="UP001317870">
    <property type="component" value="Chromosome"/>
</dbReference>
<evidence type="ECO:0000313" key="4">
    <source>
        <dbReference type="Proteomes" id="UP001317870"/>
    </source>
</evidence>
<keyword evidence="2" id="KW-1133">Transmembrane helix</keyword>
<reference evidence="3 4" key="1">
    <citation type="submission" date="2022-11" db="EMBL/GenBank/DDBJ databases">
        <title>Genome Sequencing of Nocardia sp. ON39_IFM12276 and assembly.</title>
        <authorList>
            <person name="Shimojima M."/>
            <person name="Toyokawa M."/>
            <person name="Uesaka K."/>
        </authorList>
    </citation>
    <scope>NUCLEOTIDE SEQUENCE [LARGE SCALE GENOMIC DNA]</scope>
    <source>
        <strain evidence="3 4">IFM 12276</strain>
    </source>
</reference>
<dbReference type="EMBL" id="AP026978">
    <property type="protein sequence ID" value="BDT99225.1"/>
    <property type="molecule type" value="Genomic_DNA"/>
</dbReference>
<evidence type="ECO:0000256" key="2">
    <source>
        <dbReference type="SAM" id="Phobius"/>
    </source>
</evidence>
<evidence type="ECO:0000256" key="1">
    <source>
        <dbReference type="SAM" id="MobiDB-lite"/>
    </source>
</evidence>
<dbReference type="RefSeq" id="WP_281879352.1">
    <property type="nucleotide sequence ID" value="NZ_AP026976.1"/>
</dbReference>
<accession>A0ABN6U2H8</accession>
<evidence type="ECO:0000313" key="3">
    <source>
        <dbReference type="EMBL" id="BDT99225.1"/>
    </source>
</evidence>
<keyword evidence="2" id="KW-0472">Membrane</keyword>
<keyword evidence="4" id="KW-1185">Reference proteome</keyword>
<feature type="transmembrane region" description="Helical" evidence="2">
    <location>
        <begin position="40"/>
        <end position="60"/>
    </location>
</feature>
<proteinExistence type="predicted"/>
<sequence length="76" mass="8018">MPESIDDEKTETRPGSRATAPAAARGVPERGPTWTRLRNLLIIAGDAVLVAVLIGTIVLLGERGTSLDFLVAARGH</sequence>
<name>A0ABN6U2H8_9NOCA</name>